<proteinExistence type="predicted"/>
<dbReference type="Proteomes" id="UP000515159">
    <property type="component" value="Chromosome 1"/>
</dbReference>
<dbReference type="PANTHER" id="PTHR15028:SF6">
    <property type="entry name" value="B-CELL DIFFERENTIATION ANTIGEN CD72"/>
    <property type="match status" value="1"/>
</dbReference>
<keyword evidence="2" id="KW-0472">Membrane</keyword>
<dbReference type="Pfam" id="PF00059">
    <property type="entry name" value="Lectin_C"/>
    <property type="match status" value="1"/>
</dbReference>
<dbReference type="Gene3D" id="3.10.100.10">
    <property type="entry name" value="Mannose-Binding Protein A, subunit A"/>
    <property type="match status" value="1"/>
</dbReference>
<keyword evidence="1" id="KW-0175">Coiled coil</keyword>
<evidence type="ECO:0000259" key="3">
    <source>
        <dbReference type="PROSITE" id="PS50041"/>
    </source>
</evidence>
<name>A0A6P8SBW6_GEOSA</name>
<organism evidence="4 5">
    <name type="scientific">Geotrypetes seraphini</name>
    <name type="common">Gaboon caecilian</name>
    <name type="synonym">Caecilia seraphini</name>
    <dbReference type="NCBI Taxonomy" id="260995"/>
    <lineage>
        <taxon>Eukaryota</taxon>
        <taxon>Metazoa</taxon>
        <taxon>Chordata</taxon>
        <taxon>Craniata</taxon>
        <taxon>Vertebrata</taxon>
        <taxon>Euteleostomi</taxon>
        <taxon>Amphibia</taxon>
        <taxon>Gymnophiona</taxon>
        <taxon>Geotrypetes</taxon>
    </lineage>
</organism>
<dbReference type="InParanoid" id="A0A6P8SBW6"/>
<dbReference type="GO" id="GO:0004888">
    <property type="term" value="F:transmembrane signaling receptor activity"/>
    <property type="evidence" value="ECO:0007669"/>
    <property type="project" value="InterPro"/>
</dbReference>
<keyword evidence="2" id="KW-1133">Transmembrane helix</keyword>
<dbReference type="OrthoDB" id="538816at2759"/>
<dbReference type="PANTHER" id="PTHR15028">
    <property type="entry name" value="CD72-RELATED"/>
    <property type="match status" value="1"/>
</dbReference>
<dbReference type="InterPro" id="IPR001304">
    <property type="entry name" value="C-type_lectin-like"/>
</dbReference>
<dbReference type="PROSITE" id="PS50041">
    <property type="entry name" value="C_TYPE_LECTIN_2"/>
    <property type="match status" value="1"/>
</dbReference>
<dbReference type="InterPro" id="IPR016187">
    <property type="entry name" value="CTDL_fold"/>
</dbReference>
<dbReference type="InterPro" id="IPR039689">
    <property type="entry name" value="CD72"/>
</dbReference>
<feature type="transmembrane region" description="Helical" evidence="2">
    <location>
        <begin position="71"/>
        <end position="99"/>
    </location>
</feature>
<feature type="coiled-coil region" evidence="1">
    <location>
        <begin position="102"/>
        <end position="129"/>
    </location>
</feature>
<sequence>MSETVTYSDIRFGKRKKLKSSQPRSPGSSVLQEDRQITYAAIRVQEASEEKINLESPRTETRQKAQQPLSFSWFCAAVFLLILDLLLLTLSMTLGVLYYKCQNDAQETLAQTRLDLQDAQKKLQKWELLRGRTECCLEEWRLWKGKCFFVSKEAKNWSSSQRACGSLSSQLASLENPTDLKSINISSPDSHWVNMRRTEEKWIWANDTKSRNPKADLSSNCVVLARNAKYPVNCDEQHRWICEKSAVELHFEQDYNLIMVTINGIKYTEVTKVNNRV</sequence>
<dbReference type="FunCoup" id="A0A6P8SBW6">
    <property type="interactions" value="184"/>
</dbReference>
<keyword evidence="2" id="KW-0812">Transmembrane</keyword>
<gene>
    <name evidence="5" type="primary">LOC117366688</name>
</gene>
<evidence type="ECO:0000313" key="4">
    <source>
        <dbReference type="Proteomes" id="UP000515159"/>
    </source>
</evidence>
<dbReference type="KEGG" id="gsh:117366688"/>
<dbReference type="InterPro" id="IPR016186">
    <property type="entry name" value="C-type_lectin-like/link_sf"/>
</dbReference>
<keyword evidence="4" id="KW-1185">Reference proteome</keyword>
<evidence type="ECO:0000256" key="1">
    <source>
        <dbReference type="SAM" id="Coils"/>
    </source>
</evidence>
<dbReference type="SMART" id="SM00034">
    <property type="entry name" value="CLECT"/>
    <property type="match status" value="1"/>
</dbReference>
<dbReference type="AlphaFoldDB" id="A0A6P8SBW6"/>
<evidence type="ECO:0000313" key="5">
    <source>
        <dbReference type="RefSeq" id="XP_033814283.1"/>
    </source>
</evidence>
<dbReference type="GeneID" id="117366688"/>
<protein>
    <submittedName>
        <fullName evidence="5">Natural killer cells antigen CD94-like</fullName>
    </submittedName>
</protein>
<dbReference type="RefSeq" id="XP_033814283.1">
    <property type="nucleotide sequence ID" value="XM_033958392.1"/>
</dbReference>
<accession>A0A6P8SBW6</accession>
<feature type="domain" description="C-type lectin" evidence="3">
    <location>
        <begin position="143"/>
        <end position="243"/>
    </location>
</feature>
<dbReference type="SUPFAM" id="SSF56436">
    <property type="entry name" value="C-type lectin-like"/>
    <property type="match status" value="1"/>
</dbReference>
<dbReference type="GO" id="GO:0005886">
    <property type="term" value="C:plasma membrane"/>
    <property type="evidence" value="ECO:0007669"/>
    <property type="project" value="InterPro"/>
</dbReference>
<reference evidence="5" key="1">
    <citation type="submission" date="2025-08" db="UniProtKB">
        <authorList>
            <consortium name="RefSeq"/>
        </authorList>
    </citation>
    <scope>IDENTIFICATION</scope>
</reference>
<evidence type="ECO:0000256" key="2">
    <source>
        <dbReference type="SAM" id="Phobius"/>
    </source>
</evidence>